<comment type="subcellular location">
    <subcellularLocation>
        <location evidence="1">Nucleus</location>
    </subcellularLocation>
</comment>
<feature type="transmembrane region" description="Helical" evidence="6">
    <location>
        <begin position="436"/>
        <end position="460"/>
    </location>
</feature>
<keyword evidence="6" id="KW-1133">Transmembrane helix</keyword>
<keyword evidence="2" id="KW-0227">DNA damage</keyword>
<gene>
    <name evidence="8" type="ORF">GSTUM_00011672001</name>
</gene>
<evidence type="ECO:0000256" key="4">
    <source>
        <dbReference type="ARBA" id="ARBA00023242"/>
    </source>
</evidence>
<evidence type="ECO:0000313" key="8">
    <source>
        <dbReference type="EMBL" id="CAZ86289.1"/>
    </source>
</evidence>
<protein>
    <submittedName>
        <fullName evidence="8">(Perigord truffle) hypothetical protein</fullName>
    </submittedName>
</protein>
<dbReference type="GO" id="GO:0005634">
    <property type="term" value="C:nucleus"/>
    <property type="evidence" value="ECO:0007669"/>
    <property type="project" value="UniProtKB-SubCell"/>
</dbReference>
<dbReference type="GO" id="GO:0006281">
    <property type="term" value="P:DNA repair"/>
    <property type="evidence" value="ECO:0007669"/>
    <property type="project" value="UniProtKB-KW"/>
</dbReference>
<accession>D5GPC7</accession>
<dbReference type="KEGG" id="tml:GSTUM_00011672001"/>
<dbReference type="PANTHER" id="PTHR15272">
    <property type="entry name" value="CHROMATIN ASSEMBLY FACTOR 1 SUBUNIT A CAF-1 SUBUNIT A"/>
    <property type="match status" value="1"/>
</dbReference>
<evidence type="ECO:0000256" key="5">
    <source>
        <dbReference type="SAM" id="MobiDB-lite"/>
    </source>
</evidence>
<dbReference type="eggNOG" id="KOG4364">
    <property type="taxonomic scope" value="Eukaryota"/>
</dbReference>
<evidence type="ECO:0000259" key="7">
    <source>
        <dbReference type="Pfam" id="PF12253"/>
    </source>
</evidence>
<feature type="compositionally biased region" description="Gly residues" evidence="5">
    <location>
        <begin position="58"/>
        <end position="72"/>
    </location>
</feature>
<dbReference type="HOGENOM" id="CLU_590779_0_0_1"/>
<keyword evidence="4" id="KW-0539">Nucleus</keyword>
<dbReference type="GO" id="GO:0033186">
    <property type="term" value="C:CAF-1 complex"/>
    <property type="evidence" value="ECO:0007669"/>
    <property type="project" value="TreeGrafter"/>
</dbReference>
<evidence type="ECO:0000256" key="2">
    <source>
        <dbReference type="ARBA" id="ARBA00022763"/>
    </source>
</evidence>
<dbReference type="RefSeq" id="XP_002842098.1">
    <property type="nucleotide sequence ID" value="XM_002842052.1"/>
</dbReference>
<feature type="compositionally biased region" description="Basic and acidic residues" evidence="5">
    <location>
        <begin position="81"/>
        <end position="140"/>
    </location>
</feature>
<feature type="region of interest" description="Disordered" evidence="5">
    <location>
        <begin position="1"/>
        <end position="182"/>
    </location>
</feature>
<organism evidence="8 9">
    <name type="scientific">Tuber melanosporum (strain Mel28)</name>
    <name type="common">Perigord black truffle</name>
    <dbReference type="NCBI Taxonomy" id="656061"/>
    <lineage>
        <taxon>Eukaryota</taxon>
        <taxon>Fungi</taxon>
        <taxon>Dikarya</taxon>
        <taxon>Ascomycota</taxon>
        <taxon>Pezizomycotina</taxon>
        <taxon>Pezizomycetes</taxon>
        <taxon>Pezizales</taxon>
        <taxon>Tuberaceae</taxon>
        <taxon>Tuber</taxon>
    </lineage>
</organism>
<dbReference type="Pfam" id="PF12253">
    <property type="entry name" value="CAF1A_dimeriz"/>
    <property type="match status" value="1"/>
</dbReference>
<dbReference type="GO" id="GO:0006260">
    <property type="term" value="P:DNA replication"/>
    <property type="evidence" value="ECO:0007669"/>
    <property type="project" value="UniProtKB-KW"/>
</dbReference>
<name>D5GPC7_TUBMM</name>
<evidence type="ECO:0000256" key="6">
    <source>
        <dbReference type="SAM" id="Phobius"/>
    </source>
</evidence>
<evidence type="ECO:0000256" key="1">
    <source>
        <dbReference type="ARBA" id="ARBA00004123"/>
    </source>
</evidence>
<dbReference type="InterPro" id="IPR022043">
    <property type="entry name" value="CAF1A_DD"/>
</dbReference>
<dbReference type="EMBL" id="FN430373">
    <property type="protein sequence ID" value="CAZ86289.1"/>
    <property type="molecule type" value="Genomic_DNA"/>
</dbReference>
<dbReference type="GO" id="GO:0006334">
    <property type="term" value="P:nucleosome assembly"/>
    <property type="evidence" value="ECO:0007669"/>
    <property type="project" value="TreeGrafter"/>
</dbReference>
<feature type="region of interest" description="Disordered" evidence="5">
    <location>
        <begin position="356"/>
        <end position="389"/>
    </location>
</feature>
<feature type="compositionally biased region" description="Polar residues" evidence="5">
    <location>
        <begin position="36"/>
        <end position="45"/>
    </location>
</feature>
<feature type="region of interest" description="Disordered" evidence="5">
    <location>
        <begin position="233"/>
        <end position="254"/>
    </location>
</feature>
<evidence type="ECO:0000256" key="3">
    <source>
        <dbReference type="ARBA" id="ARBA00023204"/>
    </source>
</evidence>
<dbReference type="AlphaFoldDB" id="D5GPC7"/>
<keyword evidence="3" id="KW-0234">DNA repair</keyword>
<dbReference type="Proteomes" id="UP000006911">
    <property type="component" value="Unassembled WGS sequence"/>
</dbReference>
<keyword evidence="9" id="KW-1185">Reference proteome</keyword>
<keyword evidence="6" id="KW-0812">Transmembrane</keyword>
<reference evidence="8 9" key="1">
    <citation type="journal article" date="2010" name="Nature">
        <title>Perigord black truffle genome uncovers evolutionary origins and mechanisms of symbiosis.</title>
        <authorList>
            <person name="Martin F."/>
            <person name="Kohler A."/>
            <person name="Murat C."/>
            <person name="Balestrini R."/>
            <person name="Coutinho P.M."/>
            <person name="Jaillon O."/>
            <person name="Montanini B."/>
            <person name="Morin E."/>
            <person name="Noel B."/>
            <person name="Percudani R."/>
            <person name="Porcel B."/>
            <person name="Rubini A."/>
            <person name="Amicucci A."/>
            <person name="Amselem J."/>
            <person name="Anthouard V."/>
            <person name="Arcioni S."/>
            <person name="Artiguenave F."/>
            <person name="Aury J.M."/>
            <person name="Ballario P."/>
            <person name="Bolchi A."/>
            <person name="Brenna A."/>
            <person name="Brun A."/>
            <person name="Buee M."/>
            <person name="Cantarel B."/>
            <person name="Chevalier G."/>
            <person name="Couloux A."/>
            <person name="Da Silva C."/>
            <person name="Denoeud F."/>
            <person name="Duplessis S."/>
            <person name="Ghignone S."/>
            <person name="Hilselberger B."/>
            <person name="Iotti M."/>
            <person name="Marcais B."/>
            <person name="Mello A."/>
            <person name="Miranda M."/>
            <person name="Pacioni G."/>
            <person name="Quesneville H."/>
            <person name="Riccioni C."/>
            <person name="Ruotolo R."/>
            <person name="Splivallo R."/>
            <person name="Stocchi V."/>
            <person name="Tisserant E."/>
            <person name="Viscomi A.R."/>
            <person name="Zambonelli A."/>
            <person name="Zampieri E."/>
            <person name="Henrissat B."/>
            <person name="Lebrun M.H."/>
            <person name="Paolocci F."/>
            <person name="Bonfante P."/>
            <person name="Ottonello S."/>
            <person name="Wincker P."/>
        </authorList>
    </citation>
    <scope>NUCLEOTIDE SEQUENCE [LARGE SCALE GENOMIC DNA]</scope>
    <source>
        <strain evidence="8 9">Mel28</strain>
    </source>
</reference>
<dbReference type="InParanoid" id="D5GPC7"/>
<dbReference type="PANTHER" id="PTHR15272:SF0">
    <property type="entry name" value="CHROMATIN ASSEMBLY FACTOR 1 SUBUNIT A"/>
    <property type="match status" value="1"/>
</dbReference>
<dbReference type="OMA" id="RTKEWEL"/>
<dbReference type="STRING" id="656061.D5GPC7"/>
<feature type="compositionally biased region" description="Polar residues" evidence="5">
    <location>
        <begin position="155"/>
        <end position="169"/>
    </location>
</feature>
<feature type="domain" description="Chromatin assembly factor 1 subunit A dimerization" evidence="7">
    <location>
        <begin position="309"/>
        <end position="385"/>
    </location>
</feature>
<proteinExistence type="predicted"/>
<sequence length="463" mass="51331">MSNPAPASTPTPPDSLPHASTNPGTPDSVKKRSLSDMGSDSTRTEGGSKLASGDGDGDGGGDGNAMGLGTGAVGPAKKRTKLTEAEKEAREKERLEREKERVTKEKERLAKKAERDEKRRIKDEEKKKREDEKAKKEKAQMRLVSFFTKPVAGPTPQSIAPSTASTSMQMVVGSPPPPDISLKRQVRTDYERSFQPFFVKPNVTVAPVPFERDHSYKLVIKVALDNALSPPLSQDPLSIRDPESPSGQSPPVEIGERLTVGRIEELMHIPHHKRGRRGKPPNYSTKDILARINAPDGVYLNLLNSLPHKFLRFAEDVRPPYSGTYTKRPASSGLLRGRNPFQKSLPKVDYEYDSEAEWEQEGLDGDGEELLSDEEDEEDGDSGDEDLDEFLDDDEEEGAIKNRRAAVSALVPLCSGLCWEDFMGRNPRKELREMSLGILIGIYFDSTILQFPCLVTYIWLQMG</sequence>
<dbReference type="GeneID" id="9186529"/>
<evidence type="ECO:0000313" key="9">
    <source>
        <dbReference type="Proteomes" id="UP000006911"/>
    </source>
</evidence>
<keyword evidence="6" id="KW-0472">Membrane</keyword>